<dbReference type="SUPFAM" id="SSF144232">
    <property type="entry name" value="HIT/MYND zinc finger-like"/>
    <property type="match status" value="1"/>
</dbReference>
<evidence type="ECO:0000313" key="6">
    <source>
        <dbReference type="EMBL" id="KAJ7190580.1"/>
    </source>
</evidence>
<keyword evidence="3" id="KW-0862">Zinc</keyword>
<comment type="caution">
    <text evidence="6">The sequence shown here is derived from an EMBL/GenBank/DDBJ whole genome shotgun (WGS) entry which is preliminary data.</text>
</comment>
<sequence length="476" mass="52305">MQQTRVPPLPARLGLACYNCFKEEEVKLSRCTGCFRVSYCTPECQKNDWKTHKPMCKALSAIEKNNPIAAAALLFSLSPHPTTELNVLHNMGESHASNISSFCQRSLGRNLTIPERNLVGWEPRCMACTRTDQIMRIEAAKSGGTSTAQKPRQLIPCPRCNLSFCCSPAHWAAALPLHDAPCEDGHDGLSQCALNREVRGDVLLEAAIADSHDASGVFRWAPDRTAAAWASVAAAGMSWETEIADEMRRSVGVPPERPMAPWVRMASNALTMPMTILYALEKLHDDDAWTKKSTLTIHILGATAEEITSAMVFEEILHRLPDVKTLKLLFCGPEISGGRMPRVISMDTCPECTRRGRKRVHEHTADTYHGYVDSQGTKFAPPDLAIAFNSGASQESTHTWPPTFKVLVARKIRALFTAYNREEAEAEAGLLRTAGARLHPALGPGKNPWGSSKLIPEPSKVYGFYAVNGWLAGGFK</sequence>
<name>A0AAD6URN7_9AGAR</name>
<keyword evidence="1" id="KW-0479">Metal-binding</keyword>
<proteinExistence type="predicted"/>
<gene>
    <name evidence="6" type="ORF">GGX14DRAFT_507204</name>
</gene>
<evidence type="ECO:0000256" key="2">
    <source>
        <dbReference type="ARBA" id="ARBA00022771"/>
    </source>
</evidence>
<organism evidence="6 7">
    <name type="scientific">Mycena pura</name>
    <dbReference type="NCBI Taxonomy" id="153505"/>
    <lineage>
        <taxon>Eukaryota</taxon>
        <taxon>Fungi</taxon>
        <taxon>Dikarya</taxon>
        <taxon>Basidiomycota</taxon>
        <taxon>Agaricomycotina</taxon>
        <taxon>Agaricomycetes</taxon>
        <taxon>Agaricomycetidae</taxon>
        <taxon>Agaricales</taxon>
        <taxon>Marasmiineae</taxon>
        <taxon>Mycenaceae</taxon>
        <taxon>Mycena</taxon>
    </lineage>
</organism>
<dbReference type="Proteomes" id="UP001219525">
    <property type="component" value="Unassembled WGS sequence"/>
</dbReference>
<evidence type="ECO:0000313" key="7">
    <source>
        <dbReference type="Proteomes" id="UP001219525"/>
    </source>
</evidence>
<dbReference type="GO" id="GO:0008270">
    <property type="term" value="F:zinc ion binding"/>
    <property type="evidence" value="ECO:0007669"/>
    <property type="project" value="UniProtKB-KW"/>
</dbReference>
<evidence type="ECO:0000256" key="4">
    <source>
        <dbReference type="PROSITE-ProRule" id="PRU00134"/>
    </source>
</evidence>
<keyword evidence="7" id="KW-1185">Reference proteome</keyword>
<dbReference type="Pfam" id="PF01753">
    <property type="entry name" value="zf-MYND"/>
    <property type="match status" value="1"/>
</dbReference>
<dbReference type="PROSITE" id="PS50865">
    <property type="entry name" value="ZF_MYND_2"/>
    <property type="match status" value="1"/>
</dbReference>
<protein>
    <recommendedName>
        <fullName evidence="5">MYND-type domain-containing protein</fullName>
    </recommendedName>
</protein>
<dbReference type="InterPro" id="IPR046824">
    <property type="entry name" value="Mss51-like_C"/>
</dbReference>
<evidence type="ECO:0000256" key="3">
    <source>
        <dbReference type="ARBA" id="ARBA00022833"/>
    </source>
</evidence>
<dbReference type="Gene3D" id="6.10.140.2220">
    <property type="match status" value="1"/>
</dbReference>
<dbReference type="AlphaFoldDB" id="A0AAD6URN7"/>
<evidence type="ECO:0000259" key="5">
    <source>
        <dbReference type="PROSITE" id="PS50865"/>
    </source>
</evidence>
<evidence type="ECO:0000256" key="1">
    <source>
        <dbReference type="ARBA" id="ARBA00022723"/>
    </source>
</evidence>
<accession>A0AAD6URN7</accession>
<keyword evidence="2 4" id="KW-0863">Zinc-finger</keyword>
<dbReference type="EMBL" id="JARJCW010000147">
    <property type="protein sequence ID" value="KAJ7190580.1"/>
    <property type="molecule type" value="Genomic_DNA"/>
</dbReference>
<dbReference type="PANTHER" id="PTHR28069">
    <property type="entry name" value="GH20023P"/>
    <property type="match status" value="1"/>
</dbReference>
<feature type="domain" description="MYND-type" evidence="5">
    <location>
        <begin position="17"/>
        <end position="56"/>
    </location>
</feature>
<dbReference type="Pfam" id="PF20179">
    <property type="entry name" value="MSS51_C"/>
    <property type="match status" value="1"/>
</dbReference>
<reference evidence="6" key="1">
    <citation type="submission" date="2023-03" db="EMBL/GenBank/DDBJ databases">
        <title>Massive genome expansion in bonnet fungi (Mycena s.s.) driven by repeated elements and novel gene families across ecological guilds.</title>
        <authorList>
            <consortium name="Lawrence Berkeley National Laboratory"/>
            <person name="Harder C.B."/>
            <person name="Miyauchi S."/>
            <person name="Viragh M."/>
            <person name="Kuo A."/>
            <person name="Thoen E."/>
            <person name="Andreopoulos B."/>
            <person name="Lu D."/>
            <person name="Skrede I."/>
            <person name="Drula E."/>
            <person name="Henrissat B."/>
            <person name="Morin E."/>
            <person name="Kohler A."/>
            <person name="Barry K."/>
            <person name="LaButti K."/>
            <person name="Morin E."/>
            <person name="Salamov A."/>
            <person name="Lipzen A."/>
            <person name="Mereny Z."/>
            <person name="Hegedus B."/>
            <person name="Baldrian P."/>
            <person name="Stursova M."/>
            <person name="Weitz H."/>
            <person name="Taylor A."/>
            <person name="Grigoriev I.V."/>
            <person name="Nagy L.G."/>
            <person name="Martin F."/>
            <person name="Kauserud H."/>
        </authorList>
    </citation>
    <scope>NUCLEOTIDE SEQUENCE</scope>
    <source>
        <strain evidence="6">9144</strain>
    </source>
</reference>
<dbReference type="PROSITE" id="PS01360">
    <property type="entry name" value="ZF_MYND_1"/>
    <property type="match status" value="1"/>
</dbReference>
<dbReference type="InterPro" id="IPR002893">
    <property type="entry name" value="Znf_MYND"/>
</dbReference>